<name>A0A3S1A090_ELYCH</name>
<dbReference type="AlphaFoldDB" id="A0A3S1A090"/>
<accession>A0A3S1A090</accession>
<dbReference type="Gene3D" id="3.40.50.1820">
    <property type="entry name" value="alpha/beta hydrolase"/>
    <property type="match status" value="1"/>
</dbReference>
<dbReference type="InterPro" id="IPR002018">
    <property type="entry name" value="CarbesteraseB"/>
</dbReference>
<dbReference type="InterPro" id="IPR050309">
    <property type="entry name" value="Type-B_Carboxylest/Lipase"/>
</dbReference>
<dbReference type="PROSITE" id="PS00941">
    <property type="entry name" value="CARBOXYLESTERASE_B_2"/>
    <property type="match status" value="1"/>
</dbReference>
<evidence type="ECO:0000256" key="4">
    <source>
        <dbReference type="SAM" id="MobiDB-lite"/>
    </source>
</evidence>
<dbReference type="EC" id="3.1.1.-" evidence="3"/>
<reference evidence="6 7" key="1">
    <citation type="submission" date="2019-01" db="EMBL/GenBank/DDBJ databases">
        <title>A draft genome assembly of the solar-powered sea slug Elysia chlorotica.</title>
        <authorList>
            <person name="Cai H."/>
            <person name="Li Q."/>
            <person name="Fang X."/>
            <person name="Li J."/>
            <person name="Curtis N.E."/>
            <person name="Altenburger A."/>
            <person name="Shibata T."/>
            <person name="Feng M."/>
            <person name="Maeda T."/>
            <person name="Schwartz J.A."/>
            <person name="Shigenobu S."/>
            <person name="Lundholm N."/>
            <person name="Nishiyama T."/>
            <person name="Yang H."/>
            <person name="Hasebe M."/>
            <person name="Li S."/>
            <person name="Pierce S.K."/>
            <person name="Wang J."/>
        </authorList>
    </citation>
    <scope>NUCLEOTIDE SEQUENCE [LARGE SCALE GENOMIC DNA]</scope>
    <source>
        <strain evidence="6">EC2010</strain>
        <tissue evidence="6">Whole organism of an adult</tissue>
    </source>
</reference>
<dbReference type="EMBL" id="RQTK01000452">
    <property type="protein sequence ID" value="RUS79413.1"/>
    <property type="molecule type" value="Genomic_DNA"/>
</dbReference>
<dbReference type="PANTHER" id="PTHR11559">
    <property type="entry name" value="CARBOXYLESTERASE"/>
    <property type="match status" value="1"/>
</dbReference>
<comment type="similarity">
    <text evidence="1 3">Belongs to the type-B carboxylesterase/lipase family.</text>
</comment>
<keyword evidence="2 3" id="KW-0378">Hydrolase</keyword>
<dbReference type="Proteomes" id="UP000271974">
    <property type="component" value="Unassembled WGS sequence"/>
</dbReference>
<dbReference type="InterPro" id="IPR019826">
    <property type="entry name" value="Carboxylesterase_B_AS"/>
</dbReference>
<protein>
    <recommendedName>
        <fullName evidence="3">Carboxylic ester hydrolase</fullName>
        <ecNumber evidence="3">3.1.1.-</ecNumber>
    </recommendedName>
</protein>
<dbReference type="GO" id="GO:0016787">
    <property type="term" value="F:hydrolase activity"/>
    <property type="evidence" value="ECO:0007669"/>
    <property type="project" value="UniProtKB-KW"/>
</dbReference>
<gene>
    <name evidence="6" type="ORF">EGW08_012826</name>
</gene>
<dbReference type="PROSITE" id="PS00122">
    <property type="entry name" value="CARBOXYLESTERASE_B_1"/>
    <property type="match status" value="1"/>
</dbReference>
<evidence type="ECO:0000313" key="7">
    <source>
        <dbReference type="Proteomes" id="UP000271974"/>
    </source>
</evidence>
<dbReference type="Pfam" id="PF00135">
    <property type="entry name" value="COesterase"/>
    <property type="match status" value="1"/>
</dbReference>
<dbReference type="SUPFAM" id="SSF53474">
    <property type="entry name" value="alpha/beta-Hydrolases"/>
    <property type="match status" value="1"/>
</dbReference>
<sequence length="327" mass="35324">MPAGQEDCLFLNVFLQRLPIADTRQAQHSESTSTSTSTTRNPTMTTAGAKKKVLVWVHGGGFIAGGASDYPPGSFVTSQDVILVSVNYRLGVLGFLSTENQAGPGNYGMWDQVMALRWVKENIAAFGGDPDDVTISGESAGGSAVSFLSLSPWARGLFTKVYPMSGAATSVFAIALGAQDHAAEIGRSTGCLGKDLRAKLSLAQSEDLMECLRGLSLEEITKLSPFTLERAQFVPRVDGDFLPLHPSKLLRDDLYLESIGFFNRTYLLSVTNSERAIMQGAVDSLELGINSQEDVSEEDKAAQIKRLHDSTYGFYLGARVALPCWPR</sequence>
<evidence type="ECO:0000313" key="6">
    <source>
        <dbReference type="EMBL" id="RUS79413.1"/>
    </source>
</evidence>
<evidence type="ECO:0000256" key="2">
    <source>
        <dbReference type="ARBA" id="ARBA00022801"/>
    </source>
</evidence>
<dbReference type="InterPro" id="IPR019819">
    <property type="entry name" value="Carboxylesterase_B_CS"/>
</dbReference>
<evidence type="ECO:0000256" key="1">
    <source>
        <dbReference type="ARBA" id="ARBA00005964"/>
    </source>
</evidence>
<dbReference type="STRING" id="188477.A0A3S1A090"/>
<dbReference type="OrthoDB" id="408631at2759"/>
<dbReference type="InterPro" id="IPR029058">
    <property type="entry name" value="AB_hydrolase_fold"/>
</dbReference>
<feature type="compositionally biased region" description="Low complexity" evidence="4">
    <location>
        <begin position="29"/>
        <end position="44"/>
    </location>
</feature>
<comment type="caution">
    <text evidence="6">The sequence shown here is derived from an EMBL/GenBank/DDBJ whole genome shotgun (WGS) entry which is preliminary data.</text>
</comment>
<evidence type="ECO:0000256" key="3">
    <source>
        <dbReference type="RuleBase" id="RU361235"/>
    </source>
</evidence>
<keyword evidence="7" id="KW-1185">Reference proteome</keyword>
<evidence type="ECO:0000259" key="5">
    <source>
        <dbReference type="Pfam" id="PF00135"/>
    </source>
</evidence>
<feature type="region of interest" description="Disordered" evidence="4">
    <location>
        <begin position="24"/>
        <end position="44"/>
    </location>
</feature>
<feature type="domain" description="Carboxylesterase type B" evidence="5">
    <location>
        <begin position="4"/>
        <end position="286"/>
    </location>
</feature>
<proteinExistence type="inferred from homology"/>
<organism evidence="6 7">
    <name type="scientific">Elysia chlorotica</name>
    <name type="common">Eastern emerald elysia</name>
    <name type="synonym">Sea slug</name>
    <dbReference type="NCBI Taxonomy" id="188477"/>
    <lineage>
        <taxon>Eukaryota</taxon>
        <taxon>Metazoa</taxon>
        <taxon>Spiralia</taxon>
        <taxon>Lophotrochozoa</taxon>
        <taxon>Mollusca</taxon>
        <taxon>Gastropoda</taxon>
        <taxon>Heterobranchia</taxon>
        <taxon>Euthyneura</taxon>
        <taxon>Panpulmonata</taxon>
        <taxon>Sacoglossa</taxon>
        <taxon>Placobranchoidea</taxon>
        <taxon>Plakobranchidae</taxon>
        <taxon>Elysia</taxon>
    </lineage>
</organism>